<dbReference type="Gene3D" id="3.10.129.110">
    <property type="entry name" value="Polyketide synthase dehydratase"/>
    <property type="match status" value="1"/>
</dbReference>
<keyword evidence="2" id="KW-0597">Phosphoprotein</keyword>
<dbReference type="Pfam" id="PF22621">
    <property type="entry name" value="CurL-like_PKS_C"/>
    <property type="match status" value="1"/>
</dbReference>
<feature type="domain" description="Carrier" evidence="7">
    <location>
        <begin position="1251"/>
        <end position="1328"/>
    </location>
</feature>
<dbReference type="PANTHER" id="PTHR43775">
    <property type="entry name" value="FATTY ACID SYNTHASE"/>
    <property type="match status" value="1"/>
</dbReference>
<dbReference type="InterPro" id="IPR020841">
    <property type="entry name" value="PKS_Beta-ketoAc_synthase_dom"/>
</dbReference>
<dbReference type="GO" id="GO:0005737">
    <property type="term" value="C:cytoplasm"/>
    <property type="evidence" value="ECO:0007669"/>
    <property type="project" value="TreeGrafter"/>
</dbReference>
<dbReference type="PROSITE" id="PS50075">
    <property type="entry name" value="CARRIER"/>
    <property type="match status" value="1"/>
</dbReference>
<dbReference type="Pfam" id="PF14765">
    <property type="entry name" value="PS-DH"/>
    <property type="match status" value="1"/>
</dbReference>
<evidence type="ECO:0000259" key="8">
    <source>
        <dbReference type="PROSITE" id="PS52004"/>
    </source>
</evidence>
<dbReference type="Gene3D" id="3.40.47.10">
    <property type="match status" value="1"/>
</dbReference>
<dbReference type="GO" id="GO:0031177">
    <property type="term" value="F:phosphopantetheine binding"/>
    <property type="evidence" value="ECO:0007669"/>
    <property type="project" value="InterPro"/>
</dbReference>
<evidence type="ECO:0000256" key="4">
    <source>
        <dbReference type="ARBA" id="ARBA00023194"/>
    </source>
</evidence>
<dbReference type="Pfam" id="PF00698">
    <property type="entry name" value="Acyl_transf_1"/>
    <property type="match status" value="1"/>
</dbReference>
<dbReference type="GO" id="GO:0017000">
    <property type="term" value="P:antibiotic biosynthetic process"/>
    <property type="evidence" value="ECO:0007669"/>
    <property type="project" value="UniProtKB-KW"/>
</dbReference>
<dbReference type="InterPro" id="IPR006162">
    <property type="entry name" value="Ppantetheine_attach_site"/>
</dbReference>
<evidence type="ECO:0000256" key="2">
    <source>
        <dbReference type="ARBA" id="ARBA00022553"/>
    </source>
</evidence>
<feature type="region of interest" description="N-terminal hotdog fold" evidence="6">
    <location>
        <begin position="913"/>
        <end position="1050"/>
    </location>
</feature>
<evidence type="ECO:0000256" key="3">
    <source>
        <dbReference type="ARBA" id="ARBA00022679"/>
    </source>
</evidence>
<dbReference type="InterPro" id="IPR014030">
    <property type="entry name" value="Ketoacyl_synth_N"/>
</dbReference>
<sequence length="1329" mass="138800">MLGSSTGGGLGMYRAEPIAIIGMACRFPGAAGVEEFWRLLEGNSDAVVPVPSDRFDVTAWYDAEPGTPGRLVSRHGGFLDGVNDFDAAFFGISPREARTMDPQQRLLLHVVWEAFEDAAIPPASVRGGGGGVFVGQATAEYAEVTGSHTTADVRAMAGGRLRSVTAGRVSHAFDLRGPSLVMDTACSSSLVAVHTARQNLLAGECSLAVAAGVNVILSPTDAIAYSQGRMLARDGRCKFGDASADGFVRSEGVGVVLLKRLSDALADGDTVRALLLGSAVTNDGDGSGLLLQPAVSGQAAMLRAAWRSAGVTPAEVDYVEAHGTGTVVGDGVELRALAEAMGEERPAEPLLVGSVKTNIGHTEAAAGIAGLIKAVLVAERGTVPASLHLSSPQAQLTEPGFPVAVVDRNTALRPGGERAVLGVSSFGISGTNAHAVIGQYVPEPAAVPAAQSAARPGAGFASVPEAGGLGADDVAAPHLLVLSARTPGALQRLALRHARYLGPDGRGRSLALRDICRSAATGRDQHPFRLWAVGDSHDALADVLRSLAEGRPTPDGGLHEAGFGGAHAVAFVFPGQGSQWRGMGRELLRTSPAFRAAMAECDTALREELGWSVLELLLDASADLPDAVEVVQPVLWALEVALAAHWRAMGVDPDLCVGHSMGEAAAACVAGALSLADAARVIARRSRLMQRLAGRGAMLATELSPHQARELVSGYGDEVCVAVENSPHATVLAGDPALLDKIARELDRRQILCRQVKVNVASHAPLMDEIREDLLAELAALEPSAPHTPMFSTVRSAAVEGPVLDAAYWADNLRQPVRFADAVRHVVEGRTVVFVEVSPHPVLSQAIEDVQGALALPATVVTTLVRNQSESAQSARALGRAFGLGAAVDWRRWYGDDTTRVPLPLYPWDAEDHSAEPESSAPVETPGRADRQQRLIRLSRLGVAAAGVGVTVRGMTPVPPVLYLQAVAETVRDLVGEGPVELRDVRIGDTLPSVPEATGTTLAISLEDATGGARPGAGGELGFEAEALFDRSGESVLCVTGVARAMCDAGAEGAPPVGTSQTVPLDVMLTRCAEFVPGAEFYRRAEAFGYSVAPELQLIRQMWRREGEAVARLRVPAVSGAGALEAGLLAMLGAWPHHTGTDGPPPVYVPLSFERVLLVAQPEGEVWCLVRFAPEGDGDSARCDVTLTTADNRVLAEFQGITLLRQPGGAPVRSARAASMPVPVPVVTPPAPALPSLERVIQREPAGAAVQATHLPEDRIIAHAAQVLGTTVDRVDPRRPLRDLGLDSLMAVQLRRLLEQDLGVQVPASRLLGRESTAALAAELAGAHA</sequence>
<dbReference type="InterPro" id="IPR016035">
    <property type="entry name" value="Acyl_Trfase/lysoPLipase"/>
</dbReference>
<dbReference type="GO" id="GO:0071770">
    <property type="term" value="P:DIM/DIP cell wall layer assembly"/>
    <property type="evidence" value="ECO:0007669"/>
    <property type="project" value="TreeGrafter"/>
</dbReference>
<dbReference type="InterPro" id="IPR049551">
    <property type="entry name" value="PKS_DH_C"/>
</dbReference>
<dbReference type="InterPro" id="IPR020806">
    <property type="entry name" value="PKS_PP-bd"/>
</dbReference>
<dbReference type="Gene3D" id="3.40.366.10">
    <property type="entry name" value="Malonyl-Coenzyme A Acyl Carrier Protein, domain 2"/>
    <property type="match status" value="1"/>
</dbReference>
<keyword evidence="5" id="KW-0012">Acyltransferase</keyword>
<dbReference type="InterPro" id="IPR001227">
    <property type="entry name" value="Ac_transferase_dom_sf"/>
</dbReference>
<dbReference type="SMART" id="SM00823">
    <property type="entry name" value="PKS_PP"/>
    <property type="match status" value="1"/>
</dbReference>
<reference evidence="10 11" key="1">
    <citation type="submission" date="2018-06" db="EMBL/GenBank/DDBJ databases">
        <title>Streptacidiphilus pinicola sp. nov., isolated from pine grove soil.</title>
        <authorList>
            <person name="Roh S.G."/>
            <person name="Park S."/>
            <person name="Kim M.-K."/>
            <person name="Yun B.-R."/>
            <person name="Park J."/>
            <person name="Kim M.J."/>
            <person name="Kim Y.S."/>
            <person name="Kim S.B."/>
        </authorList>
    </citation>
    <scope>NUCLEOTIDE SEQUENCE [LARGE SCALE GENOMIC DNA]</scope>
    <source>
        <strain evidence="10 11">MMS16-CNU450</strain>
    </source>
</reference>
<dbReference type="InterPro" id="IPR036736">
    <property type="entry name" value="ACP-like_sf"/>
</dbReference>
<dbReference type="GO" id="GO:0004315">
    <property type="term" value="F:3-oxoacyl-[acyl-carrier-protein] synthase activity"/>
    <property type="evidence" value="ECO:0007669"/>
    <property type="project" value="InterPro"/>
</dbReference>
<accession>A0A2X0IAD0</accession>
<keyword evidence="11" id="KW-1185">Reference proteome</keyword>
<dbReference type="PROSITE" id="PS00606">
    <property type="entry name" value="KS3_1"/>
    <property type="match status" value="1"/>
</dbReference>
<dbReference type="GO" id="GO:0006633">
    <property type="term" value="P:fatty acid biosynthetic process"/>
    <property type="evidence" value="ECO:0007669"/>
    <property type="project" value="InterPro"/>
</dbReference>
<dbReference type="PROSITE" id="PS00012">
    <property type="entry name" value="PHOSPHOPANTETHEINE"/>
    <property type="match status" value="1"/>
</dbReference>
<dbReference type="PROSITE" id="PS52019">
    <property type="entry name" value="PKS_MFAS_DH"/>
    <property type="match status" value="1"/>
</dbReference>
<dbReference type="FunFam" id="3.40.366.10:FF:000002">
    <property type="entry name" value="Probable polyketide synthase 2"/>
    <property type="match status" value="1"/>
</dbReference>
<evidence type="ECO:0000256" key="1">
    <source>
        <dbReference type="ARBA" id="ARBA00022450"/>
    </source>
</evidence>
<evidence type="ECO:0000313" key="11">
    <source>
        <dbReference type="Proteomes" id="UP000248889"/>
    </source>
</evidence>
<dbReference type="Pfam" id="PF00550">
    <property type="entry name" value="PP-binding"/>
    <property type="match status" value="1"/>
</dbReference>
<dbReference type="PANTHER" id="PTHR43775:SF37">
    <property type="entry name" value="SI:DKEY-61P9.11"/>
    <property type="match status" value="1"/>
</dbReference>
<feature type="region of interest" description="C-terminal hotdog fold" evidence="6">
    <location>
        <begin position="1073"/>
        <end position="1212"/>
    </location>
</feature>
<dbReference type="InterPro" id="IPR049900">
    <property type="entry name" value="PKS_mFAS_DH"/>
</dbReference>
<dbReference type="SUPFAM" id="SSF52151">
    <property type="entry name" value="FabD/lysophospholipase-like"/>
    <property type="match status" value="1"/>
</dbReference>
<comment type="caution">
    <text evidence="6">Lacks conserved residue(s) required for the propagation of feature annotation.</text>
</comment>
<organism evidence="10 11">
    <name type="scientific">Streptacidiphilus pinicola</name>
    <dbReference type="NCBI Taxonomy" id="2219663"/>
    <lineage>
        <taxon>Bacteria</taxon>
        <taxon>Bacillati</taxon>
        <taxon>Actinomycetota</taxon>
        <taxon>Actinomycetes</taxon>
        <taxon>Kitasatosporales</taxon>
        <taxon>Streptomycetaceae</taxon>
        <taxon>Streptacidiphilus</taxon>
    </lineage>
</organism>
<evidence type="ECO:0000256" key="6">
    <source>
        <dbReference type="PROSITE-ProRule" id="PRU01363"/>
    </source>
</evidence>
<evidence type="ECO:0000256" key="5">
    <source>
        <dbReference type="ARBA" id="ARBA00023315"/>
    </source>
</evidence>
<dbReference type="GO" id="GO:0005886">
    <property type="term" value="C:plasma membrane"/>
    <property type="evidence" value="ECO:0007669"/>
    <property type="project" value="TreeGrafter"/>
</dbReference>
<dbReference type="InterPro" id="IPR016039">
    <property type="entry name" value="Thiolase-like"/>
</dbReference>
<dbReference type="SUPFAM" id="SSF47336">
    <property type="entry name" value="ACP-like"/>
    <property type="match status" value="1"/>
</dbReference>
<feature type="domain" description="Ketosynthase family 3 (KS3)" evidence="8">
    <location>
        <begin position="15"/>
        <end position="439"/>
    </location>
</feature>
<dbReference type="SUPFAM" id="SSF53901">
    <property type="entry name" value="Thiolase-like"/>
    <property type="match status" value="1"/>
</dbReference>
<dbReference type="GO" id="GO:0004312">
    <property type="term" value="F:fatty acid synthase activity"/>
    <property type="evidence" value="ECO:0007669"/>
    <property type="project" value="TreeGrafter"/>
</dbReference>
<dbReference type="InterPro" id="IPR009081">
    <property type="entry name" value="PP-bd_ACP"/>
</dbReference>
<keyword evidence="3" id="KW-0808">Transferase</keyword>
<dbReference type="InterPro" id="IPR042104">
    <property type="entry name" value="PKS_dehydratase_sf"/>
</dbReference>
<dbReference type="Pfam" id="PF00109">
    <property type="entry name" value="ketoacyl-synt"/>
    <property type="match status" value="1"/>
</dbReference>
<dbReference type="Gene3D" id="1.10.1200.10">
    <property type="entry name" value="ACP-like"/>
    <property type="match status" value="1"/>
</dbReference>
<dbReference type="InterPro" id="IPR016036">
    <property type="entry name" value="Malonyl_transacylase_ACP-bd"/>
</dbReference>
<dbReference type="InterPro" id="IPR014031">
    <property type="entry name" value="Ketoacyl_synth_C"/>
</dbReference>
<evidence type="ECO:0000259" key="7">
    <source>
        <dbReference type="PROSITE" id="PS50075"/>
    </source>
</evidence>
<name>A0A2X0IAD0_9ACTN</name>
<dbReference type="Gene3D" id="3.30.70.3290">
    <property type="match status" value="1"/>
</dbReference>
<dbReference type="Pfam" id="PF02801">
    <property type="entry name" value="Ketoacyl-synt_C"/>
    <property type="match status" value="1"/>
</dbReference>
<comment type="caution">
    <text evidence="10">The sequence shown here is derived from an EMBL/GenBank/DDBJ whole genome shotgun (WGS) entry which is preliminary data.</text>
</comment>
<dbReference type="OrthoDB" id="9778690at2"/>
<dbReference type="InterPro" id="IPR018201">
    <property type="entry name" value="Ketoacyl_synth_AS"/>
</dbReference>
<evidence type="ECO:0000259" key="9">
    <source>
        <dbReference type="PROSITE" id="PS52019"/>
    </source>
</evidence>
<evidence type="ECO:0000313" key="10">
    <source>
        <dbReference type="EMBL" id="RAG81904.1"/>
    </source>
</evidence>
<gene>
    <name evidence="10" type="ORF">DN069_30235</name>
</gene>
<dbReference type="SMART" id="SM00827">
    <property type="entry name" value="PKS_AT"/>
    <property type="match status" value="1"/>
</dbReference>
<dbReference type="CDD" id="cd00833">
    <property type="entry name" value="PKS"/>
    <property type="match status" value="1"/>
</dbReference>
<keyword evidence="4" id="KW-0045">Antibiotic biosynthesis</keyword>
<protein>
    <submittedName>
        <fullName evidence="10">Uncharacterized protein</fullName>
    </submittedName>
</protein>
<dbReference type="PROSITE" id="PS52004">
    <property type="entry name" value="KS3_2"/>
    <property type="match status" value="1"/>
</dbReference>
<dbReference type="SUPFAM" id="SSF55048">
    <property type="entry name" value="Probable ACP-binding domain of malonyl-CoA ACP transacylase"/>
    <property type="match status" value="1"/>
</dbReference>
<feature type="domain" description="PKS/mFAS DH" evidence="9">
    <location>
        <begin position="913"/>
        <end position="1212"/>
    </location>
</feature>
<proteinExistence type="predicted"/>
<dbReference type="SMART" id="SM00825">
    <property type="entry name" value="PKS_KS"/>
    <property type="match status" value="1"/>
</dbReference>
<dbReference type="EMBL" id="QKYN01000132">
    <property type="protein sequence ID" value="RAG81904.1"/>
    <property type="molecule type" value="Genomic_DNA"/>
</dbReference>
<keyword evidence="1" id="KW-0596">Phosphopantetheine</keyword>
<dbReference type="InterPro" id="IPR014043">
    <property type="entry name" value="Acyl_transferase_dom"/>
</dbReference>
<dbReference type="InterPro" id="IPR050091">
    <property type="entry name" value="PKS_NRPS_Biosynth_Enz"/>
</dbReference>
<dbReference type="Proteomes" id="UP000248889">
    <property type="component" value="Unassembled WGS sequence"/>
</dbReference>
<dbReference type="SMART" id="SM01294">
    <property type="entry name" value="PKS_PP_betabranch"/>
    <property type="match status" value="1"/>
</dbReference>